<name>A0ABP0JZ10_9DINO</name>
<evidence type="ECO:0000313" key="1">
    <source>
        <dbReference type="EMBL" id="CAK9019705.1"/>
    </source>
</evidence>
<dbReference type="EMBL" id="CAXAMM010009202">
    <property type="protein sequence ID" value="CAK9019705.1"/>
    <property type="molecule type" value="Genomic_DNA"/>
</dbReference>
<sequence length="629" mass="68903">MDDRRDDGENAVPSDISILADLLQILGPYQSQGLPLTELHDKLPAHLAHLAGSIDVTRNWLQRYPQIIQLTGPKGEERVVLALAKAASPSSNQDKPEKPPQPAPGASVQPVPLAPTTGGINNANARVEKDNGNAIMGDEDNSNPCSVQLRGLPFRASIEDVKGFLGDHAKYLNPEKKLNICLLSNRDGRPSGFARIFFVSPQAAYKCKDALHRKQMGDRYVEVLATDRGKGRKKLTIDEKEPVPQAPLDAATEQAENERVLSECREHLSAPGRSQTLLSMLGIALTDPARNYLRRANLGLKHFLARFPNEFRVEGPKGCEKVIWQNPDGLIYGLQDGTVTEEEPSTPNTRLMSPTRPPPSGSHFIATPSDWGTPQVNSGAMGMDFQFGEGWPPYSFPPWTSQWMPWMENGPTAVSSKQKKINKPPPAEGVPMSRSHAHLHPQSHPFAEESDAKDAGEAVVDKSAVAALRLRGLPFSVTVQDVLTFFAQHNVADTIHDGPNSAKLLPKANGRPSGQAVVQMRSRRDAEVARKALNHQYVGGRYIEVFVYGNEDDKDDLGPAPEATWSEWSNSYANAAPWQWGNTTSYQQNEEAKDGSWDALIMHAMLPLPQSVPSPFPISEGSSKPTLQI</sequence>
<comment type="caution">
    <text evidence="1">The sequence shown here is derived from an EMBL/GenBank/DDBJ whole genome shotgun (WGS) entry which is preliminary data.</text>
</comment>
<organism evidence="1 2">
    <name type="scientific">Durusdinium trenchii</name>
    <dbReference type="NCBI Taxonomy" id="1381693"/>
    <lineage>
        <taxon>Eukaryota</taxon>
        <taxon>Sar</taxon>
        <taxon>Alveolata</taxon>
        <taxon>Dinophyceae</taxon>
        <taxon>Suessiales</taxon>
        <taxon>Symbiodiniaceae</taxon>
        <taxon>Durusdinium</taxon>
    </lineage>
</organism>
<dbReference type="InterPro" id="IPR035979">
    <property type="entry name" value="RBD_domain_sf"/>
</dbReference>
<dbReference type="InterPro" id="IPR050666">
    <property type="entry name" value="ESRP"/>
</dbReference>
<dbReference type="InterPro" id="IPR000504">
    <property type="entry name" value="RRM_dom"/>
</dbReference>
<dbReference type="SUPFAM" id="SSF54928">
    <property type="entry name" value="RNA-binding domain, RBD"/>
    <property type="match status" value="1"/>
</dbReference>
<gene>
    <name evidence="1" type="ORF">SCF082_LOCUS14627</name>
</gene>
<keyword evidence="2" id="KW-1185">Reference proteome</keyword>
<dbReference type="Gene3D" id="3.30.70.330">
    <property type="match status" value="2"/>
</dbReference>
<dbReference type="CDD" id="cd12254">
    <property type="entry name" value="RRM_hnRNPH_ESRPs_RBM12_like"/>
    <property type="match status" value="1"/>
</dbReference>
<evidence type="ECO:0000313" key="2">
    <source>
        <dbReference type="Proteomes" id="UP001642464"/>
    </source>
</evidence>
<dbReference type="SMART" id="SM00360">
    <property type="entry name" value="RRM"/>
    <property type="match status" value="2"/>
</dbReference>
<proteinExistence type="predicted"/>
<dbReference type="Proteomes" id="UP001642464">
    <property type="component" value="Unassembled WGS sequence"/>
</dbReference>
<dbReference type="PROSITE" id="PS50102">
    <property type="entry name" value="RRM"/>
    <property type="match status" value="1"/>
</dbReference>
<protein>
    <submittedName>
        <fullName evidence="1">Epithelial splicing regulatory protein 2 (RNA-binding motif protein 35B) (RNA-binding protein 35B)</fullName>
    </submittedName>
</protein>
<dbReference type="PANTHER" id="PTHR13976">
    <property type="entry name" value="HETEROGENEOUS NUCLEAR RIBONUCLEOPROTEIN-RELATED"/>
    <property type="match status" value="1"/>
</dbReference>
<dbReference type="InterPro" id="IPR012677">
    <property type="entry name" value="Nucleotide-bd_a/b_plait_sf"/>
</dbReference>
<reference evidence="1 2" key="1">
    <citation type="submission" date="2024-02" db="EMBL/GenBank/DDBJ databases">
        <authorList>
            <person name="Chen Y."/>
            <person name="Shah S."/>
            <person name="Dougan E. K."/>
            <person name="Thang M."/>
            <person name="Chan C."/>
        </authorList>
    </citation>
    <scope>NUCLEOTIDE SEQUENCE [LARGE SCALE GENOMIC DNA]</scope>
</reference>
<accession>A0ABP0JZ10</accession>
<dbReference type="Pfam" id="PF00076">
    <property type="entry name" value="RRM_1"/>
    <property type="match status" value="1"/>
</dbReference>